<dbReference type="NCBIfam" id="TIGR00657">
    <property type="entry name" value="asp_kinases"/>
    <property type="match status" value="1"/>
</dbReference>
<evidence type="ECO:0000256" key="5">
    <source>
        <dbReference type="ARBA" id="ARBA00005139"/>
    </source>
</evidence>
<evidence type="ECO:0000256" key="9">
    <source>
        <dbReference type="ARBA" id="ARBA00022605"/>
    </source>
</evidence>
<dbReference type="SUPFAM" id="SSF51735">
    <property type="entry name" value="NAD(P)-binding Rossmann-fold domains"/>
    <property type="match status" value="1"/>
</dbReference>
<evidence type="ECO:0000313" key="28">
    <source>
        <dbReference type="Proteomes" id="UP000001396"/>
    </source>
</evidence>
<dbReference type="PANTHER" id="PTHR43070:SF5">
    <property type="entry name" value="HOMOSERINE DEHYDROGENASE"/>
    <property type="match status" value="1"/>
</dbReference>
<evidence type="ECO:0000256" key="10">
    <source>
        <dbReference type="ARBA" id="ARBA00022679"/>
    </source>
</evidence>
<dbReference type="PROSITE" id="PS51671">
    <property type="entry name" value="ACT"/>
    <property type="match status" value="1"/>
</dbReference>
<dbReference type="InterPro" id="IPR001342">
    <property type="entry name" value="HDH_cat"/>
</dbReference>
<dbReference type="PANTHER" id="PTHR43070">
    <property type="match status" value="1"/>
</dbReference>
<keyword evidence="16" id="KW-0521">NADP</keyword>
<dbReference type="PIRSF" id="PIRSF000727">
    <property type="entry name" value="ThrA"/>
    <property type="match status" value="1"/>
</dbReference>
<comment type="catalytic activity">
    <reaction evidence="24">
        <text>L-aspartate + ATP = 4-phospho-L-aspartate + ADP</text>
        <dbReference type="Rhea" id="RHEA:23776"/>
        <dbReference type="ChEBI" id="CHEBI:29991"/>
        <dbReference type="ChEBI" id="CHEBI:30616"/>
        <dbReference type="ChEBI" id="CHEBI:57535"/>
        <dbReference type="ChEBI" id="CHEBI:456216"/>
        <dbReference type="EC" id="2.7.2.4"/>
    </reaction>
    <physiologicalReaction direction="left-to-right" evidence="24">
        <dbReference type="Rhea" id="RHEA:23777"/>
    </physiologicalReaction>
</comment>
<keyword evidence="17" id="KW-0560">Oxidoreductase</keyword>
<dbReference type="RefSeq" id="XP_020427765.1">
    <property type="nucleotide sequence ID" value="XM_020581895.1"/>
</dbReference>
<dbReference type="FunFam" id="3.30.360.10:FF:000006">
    <property type="entry name" value="Bifunctional aspartokinase/homoserine dehydrogenase"/>
    <property type="match status" value="1"/>
</dbReference>
<keyword evidence="28" id="KW-1185">Reference proteome</keyword>
<keyword evidence="14" id="KW-0418">Kinase</keyword>
<evidence type="ECO:0000256" key="8">
    <source>
        <dbReference type="ARBA" id="ARBA00011881"/>
    </source>
</evidence>
<organism evidence="27 28">
    <name type="scientific">Heterostelium pallidum (strain ATCC 26659 / Pp 5 / PN500)</name>
    <name type="common">Cellular slime mold</name>
    <name type="synonym">Polysphondylium pallidum</name>
    <dbReference type="NCBI Taxonomy" id="670386"/>
    <lineage>
        <taxon>Eukaryota</taxon>
        <taxon>Amoebozoa</taxon>
        <taxon>Evosea</taxon>
        <taxon>Eumycetozoa</taxon>
        <taxon>Dictyostelia</taxon>
        <taxon>Acytosteliales</taxon>
        <taxon>Acytosteliaceae</taxon>
        <taxon>Heterostelium</taxon>
    </lineage>
</organism>
<dbReference type="Gene3D" id="3.30.2130.10">
    <property type="entry name" value="VC0802-like"/>
    <property type="match status" value="1"/>
</dbReference>
<evidence type="ECO:0000256" key="17">
    <source>
        <dbReference type="ARBA" id="ARBA00023002"/>
    </source>
</evidence>
<evidence type="ECO:0000256" key="18">
    <source>
        <dbReference type="ARBA" id="ARBA00023027"/>
    </source>
</evidence>
<evidence type="ECO:0000259" key="26">
    <source>
        <dbReference type="PROSITE" id="PS51671"/>
    </source>
</evidence>
<evidence type="ECO:0000256" key="21">
    <source>
        <dbReference type="ARBA" id="ARBA00023167"/>
    </source>
</evidence>
<dbReference type="CDD" id="cd04922">
    <property type="entry name" value="ACT_AKi-HSDH-ThrA_2"/>
    <property type="match status" value="1"/>
</dbReference>
<evidence type="ECO:0000256" key="22">
    <source>
        <dbReference type="ARBA" id="ARBA00023268"/>
    </source>
</evidence>
<keyword evidence="13" id="KW-0547">Nucleotide-binding</keyword>
<comment type="catalytic activity">
    <reaction evidence="25">
        <text>L-homoserine + NADP(+) = L-aspartate 4-semialdehyde + NADPH + H(+)</text>
        <dbReference type="Rhea" id="RHEA:15761"/>
        <dbReference type="ChEBI" id="CHEBI:15378"/>
        <dbReference type="ChEBI" id="CHEBI:57476"/>
        <dbReference type="ChEBI" id="CHEBI:57783"/>
        <dbReference type="ChEBI" id="CHEBI:58349"/>
        <dbReference type="ChEBI" id="CHEBI:537519"/>
        <dbReference type="EC" id="1.1.1.3"/>
    </reaction>
    <physiologicalReaction direction="right-to-left" evidence="25">
        <dbReference type="Rhea" id="RHEA:15763"/>
    </physiologicalReaction>
</comment>
<evidence type="ECO:0000256" key="14">
    <source>
        <dbReference type="ARBA" id="ARBA00022777"/>
    </source>
</evidence>
<dbReference type="UniPathway" id="UPA00051">
    <property type="reaction ID" value="UER00465"/>
</dbReference>
<dbReference type="PROSITE" id="PS01042">
    <property type="entry name" value="HOMOSER_DHGENASE"/>
    <property type="match status" value="1"/>
</dbReference>
<dbReference type="NCBIfam" id="NF006959">
    <property type="entry name" value="PRK09436.1"/>
    <property type="match status" value="1"/>
</dbReference>
<evidence type="ECO:0000256" key="25">
    <source>
        <dbReference type="ARBA" id="ARBA00048841"/>
    </source>
</evidence>
<dbReference type="FunFam" id="3.30.2130.10:FF:000001">
    <property type="entry name" value="Bifunctional aspartokinase/homoserine dehydrogenase"/>
    <property type="match status" value="1"/>
</dbReference>
<dbReference type="Gene3D" id="3.30.70.260">
    <property type="match status" value="1"/>
</dbReference>
<keyword evidence="20" id="KW-0457">Lysine biosynthesis</keyword>
<comment type="similarity">
    <text evidence="6">In the C-terminal section; belongs to the homoserine dehydrogenase family.</text>
</comment>
<dbReference type="InterPro" id="IPR049638">
    <property type="entry name" value="AK-HD"/>
</dbReference>
<gene>
    <name evidence="27" type="ORF">PPL_11137</name>
</gene>
<dbReference type="Pfam" id="PF00696">
    <property type="entry name" value="AA_kinase"/>
    <property type="match status" value="1"/>
</dbReference>
<dbReference type="InterPro" id="IPR045865">
    <property type="entry name" value="ACT-like_dom_sf"/>
</dbReference>
<dbReference type="SUPFAM" id="SSF55347">
    <property type="entry name" value="Glyceraldehyde-3-phosphate dehydrogenase-like, C-terminal domain"/>
    <property type="match status" value="1"/>
</dbReference>
<dbReference type="GO" id="GO:0050661">
    <property type="term" value="F:NADP binding"/>
    <property type="evidence" value="ECO:0007669"/>
    <property type="project" value="InterPro"/>
</dbReference>
<evidence type="ECO:0000256" key="11">
    <source>
        <dbReference type="ARBA" id="ARBA00022697"/>
    </source>
</evidence>
<dbReference type="GO" id="GO:0004412">
    <property type="term" value="F:homoserine dehydrogenase activity"/>
    <property type="evidence" value="ECO:0007669"/>
    <property type="project" value="UniProtKB-EC"/>
</dbReference>
<dbReference type="GO" id="GO:0009086">
    <property type="term" value="P:methionine biosynthetic process"/>
    <property type="evidence" value="ECO:0007669"/>
    <property type="project" value="UniProtKB-KW"/>
</dbReference>
<dbReference type="GeneID" id="31366606"/>
<dbReference type="InterPro" id="IPR019811">
    <property type="entry name" value="HDH_CS"/>
</dbReference>
<evidence type="ECO:0000256" key="20">
    <source>
        <dbReference type="ARBA" id="ARBA00023154"/>
    </source>
</evidence>
<dbReference type="InterPro" id="IPR001048">
    <property type="entry name" value="Asp/Glu/Uridylate_kinase"/>
</dbReference>
<dbReference type="GO" id="GO:0009088">
    <property type="term" value="P:threonine biosynthetic process"/>
    <property type="evidence" value="ECO:0007669"/>
    <property type="project" value="UniProtKB-UniPathway"/>
</dbReference>
<keyword evidence="10" id="KW-0808">Transferase</keyword>
<keyword evidence="22" id="KW-0511">Multifunctional enzyme</keyword>
<dbReference type="Pfam" id="PF00742">
    <property type="entry name" value="Homoserine_dh"/>
    <property type="match status" value="1"/>
</dbReference>
<evidence type="ECO:0000256" key="1">
    <source>
        <dbReference type="ARBA" id="ARBA00001920"/>
    </source>
</evidence>
<feature type="domain" description="ACT" evidence="26">
    <location>
        <begin position="447"/>
        <end position="521"/>
    </location>
</feature>
<dbReference type="Gene3D" id="3.40.1160.10">
    <property type="entry name" value="Acetylglutamate kinase-like"/>
    <property type="match status" value="1"/>
</dbReference>
<evidence type="ECO:0000256" key="2">
    <source>
        <dbReference type="ARBA" id="ARBA00004986"/>
    </source>
</evidence>
<keyword evidence="9" id="KW-0028">Amino-acid biosynthesis</keyword>
<evidence type="ECO:0000256" key="4">
    <source>
        <dbReference type="ARBA" id="ARBA00005062"/>
    </source>
</evidence>
<keyword evidence="11" id="KW-0791">Threonine biosynthesis</keyword>
<protein>
    <recommendedName>
        <fullName evidence="26">ACT domain-containing protein</fullName>
    </recommendedName>
</protein>
<dbReference type="InterPro" id="IPR036291">
    <property type="entry name" value="NAD(P)-bd_dom_sf"/>
</dbReference>
<evidence type="ECO:0000256" key="19">
    <source>
        <dbReference type="ARBA" id="ARBA00023053"/>
    </source>
</evidence>
<comment type="cofactor">
    <cofactor evidence="1">
        <name>a metal cation</name>
        <dbReference type="ChEBI" id="CHEBI:25213"/>
    </cofactor>
</comment>
<dbReference type="GO" id="GO:0009089">
    <property type="term" value="P:lysine biosynthetic process via diaminopimelate"/>
    <property type="evidence" value="ECO:0007669"/>
    <property type="project" value="UniProtKB-UniPathway"/>
</dbReference>
<evidence type="ECO:0000313" key="27">
    <source>
        <dbReference type="EMBL" id="EFA75631.1"/>
    </source>
</evidence>
<dbReference type="Proteomes" id="UP000001396">
    <property type="component" value="Unassembled WGS sequence"/>
</dbReference>
<dbReference type="UniPathway" id="UPA00034">
    <property type="reaction ID" value="UER00015"/>
</dbReference>
<dbReference type="EMBL" id="ADBJ01000054">
    <property type="protein sequence ID" value="EFA75631.1"/>
    <property type="molecule type" value="Genomic_DNA"/>
</dbReference>
<keyword evidence="12" id="KW-0479">Metal-binding</keyword>
<dbReference type="SUPFAM" id="SSF55021">
    <property type="entry name" value="ACT-like"/>
    <property type="match status" value="2"/>
</dbReference>
<dbReference type="STRING" id="670386.D3BT16"/>
<comment type="pathway">
    <text evidence="5">Amino-acid biosynthesis; L-threonine biosynthesis; L-threonine from L-aspartate: step 1/5.</text>
</comment>
<keyword evidence="21" id="KW-0486">Methionine biosynthesis</keyword>
<reference evidence="27 28" key="1">
    <citation type="journal article" date="2011" name="Genome Res.">
        <title>Phylogeny-wide analysis of social amoeba genomes highlights ancient origins for complex intercellular communication.</title>
        <authorList>
            <person name="Heidel A.J."/>
            <person name="Lawal H.M."/>
            <person name="Felder M."/>
            <person name="Schilde C."/>
            <person name="Helps N.R."/>
            <person name="Tunggal B."/>
            <person name="Rivero F."/>
            <person name="John U."/>
            <person name="Schleicher M."/>
            <person name="Eichinger L."/>
            <person name="Platzer M."/>
            <person name="Noegel A.A."/>
            <person name="Schaap P."/>
            <person name="Gloeckner G."/>
        </authorList>
    </citation>
    <scope>NUCLEOTIDE SEQUENCE [LARGE SCALE GENOMIC DNA]</scope>
    <source>
        <strain evidence="28">ATCC 26659 / Pp 5 / PN500</strain>
    </source>
</reference>
<dbReference type="InterPro" id="IPR001341">
    <property type="entry name" value="Asp_kinase"/>
</dbReference>
<dbReference type="InterPro" id="IPR036393">
    <property type="entry name" value="AceGlu_kinase-like_sf"/>
</dbReference>
<evidence type="ECO:0000256" key="13">
    <source>
        <dbReference type="ARBA" id="ARBA00022741"/>
    </source>
</evidence>
<dbReference type="InterPro" id="IPR005106">
    <property type="entry name" value="Asp/hSer_DH_NAD-bd"/>
</dbReference>
<sequence length="881" mass="97443">MDTTENYLQCKWHVHKIGGSILGTSENYSKVLDVIEHSKNDHIAFDKSIDSSSASSVRSVQAVVVSAMEGVTNTLLKLTQLAKSRDNSYEQVADQLYDKLVKCSRGLINAELSAEFESELKADITKIKEVLRAIAITQSMSEEMEDLIVGHGEVWSALLLTLYLRSRGISTSWLDTRKTLYVSKGECGPVIDWNRSESELTQWMKLNFTVDLKILIVTGFIACSPTGMPTTLQRNGSDYSASIFGALLKSKLITIWKDVDGLFSADPKIVPKATILKEISYHEVSELSYYGANILHPHTMPPAIKNNIPIRIRNFFNLSNNGSLIHSDSFLESESIYNVKGFSAIRKVSLINVEGAGLGVSNLAQRVFLALRDVKVSVLLISQGSSQSSICIAIPEKDGDIALEAIKKEFFNEIKFTGHIQTVIIELLKELNRIVIELVKECSIIAAVGDKMVSSIGVASKFFSALTKSGVNIKAIAQGSSERNISAVLVDKDTPLALRAVHSTFYRPFDPDVISIGIVGPGLIGSELIEQIKRSLSNPTSQKKLKHQFVIRAITNSKRSLFSTTGIDLGNWKDQLDNSKEFYDLDKMAEFLSNINPRHSVIIDCSANKEIPKLYSKWLSRGVHVITPNKVGFSGTQELYDQIQSASNKNASHLYYETTVGGGLPIIHMLQQMVATGDRITKIEGIFSGTLSFIFNNYGRDNSKRFSDIVLTAKQNGYTEPDPRDDLNGQDFARKIIILTREVLGKFNESSVDVVSLIPKDDNDALNANTEEFLSKHLIKLDSLYDSKRQNAIKNNSVLRYSGVIEFNKECNDAKASVSLREYPTSHPFANLTECDNIIAIYSDRYNKTPLVIQGPGAGATVTAAGIFGDLNRLSLRLEHV</sequence>
<proteinExistence type="inferred from homology"/>
<comment type="similarity">
    <text evidence="7">In the N-terminal section; belongs to the aspartokinase family.</text>
</comment>
<dbReference type="InParanoid" id="D3BT16"/>
<dbReference type="InterPro" id="IPR011147">
    <property type="entry name" value="Bifunc_Aspkin/hSer_DH"/>
</dbReference>
<evidence type="ECO:0000256" key="15">
    <source>
        <dbReference type="ARBA" id="ARBA00022840"/>
    </source>
</evidence>
<evidence type="ECO:0000256" key="16">
    <source>
        <dbReference type="ARBA" id="ARBA00022857"/>
    </source>
</evidence>
<evidence type="ECO:0000256" key="12">
    <source>
        <dbReference type="ARBA" id="ARBA00022723"/>
    </source>
</evidence>
<comment type="subunit">
    <text evidence="8">Homotetramer.</text>
</comment>
<dbReference type="GO" id="GO:0009090">
    <property type="term" value="P:homoserine biosynthetic process"/>
    <property type="evidence" value="ECO:0007669"/>
    <property type="project" value="TreeGrafter"/>
</dbReference>
<evidence type="ECO:0000256" key="6">
    <source>
        <dbReference type="ARBA" id="ARBA00007952"/>
    </source>
</evidence>
<evidence type="ECO:0000256" key="24">
    <source>
        <dbReference type="ARBA" id="ARBA00048561"/>
    </source>
</evidence>
<dbReference type="GO" id="GO:0004072">
    <property type="term" value="F:aspartate kinase activity"/>
    <property type="evidence" value="ECO:0007669"/>
    <property type="project" value="UniProtKB-EC"/>
</dbReference>
<name>D3BT16_HETP5</name>
<comment type="pathway">
    <text evidence="4">Amino-acid biosynthesis; L-methionine biosynthesis via de novo pathway; L-homoserine from L-aspartate: step 3/3.</text>
</comment>
<dbReference type="Pfam" id="PF03447">
    <property type="entry name" value="NAD_binding_3"/>
    <property type="match status" value="1"/>
</dbReference>
<dbReference type="Gene3D" id="3.40.50.720">
    <property type="entry name" value="NAD(P)-binding Rossmann-like Domain"/>
    <property type="match status" value="1"/>
</dbReference>
<comment type="caution">
    <text evidence="27">The sequence shown here is derived from an EMBL/GenBank/DDBJ whole genome shotgun (WGS) entry which is preliminary data.</text>
</comment>
<keyword evidence="19" id="KW-0915">Sodium</keyword>
<evidence type="ECO:0000256" key="23">
    <source>
        <dbReference type="ARBA" id="ARBA00044938"/>
    </source>
</evidence>
<dbReference type="UniPathway" id="UPA00050">
    <property type="reaction ID" value="UER00063"/>
</dbReference>
<dbReference type="GO" id="GO:0046872">
    <property type="term" value="F:metal ion binding"/>
    <property type="evidence" value="ECO:0007669"/>
    <property type="project" value="UniProtKB-KW"/>
</dbReference>
<accession>D3BT16</accession>
<dbReference type="InterPro" id="IPR002912">
    <property type="entry name" value="ACT_dom"/>
</dbReference>
<comment type="pathway">
    <text evidence="2">Amino-acid biosynthesis; L-methionine biosynthesis via de novo pathway; L-homoserine from L-aspartate: step 1/3.</text>
</comment>
<dbReference type="SUPFAM" id="SSF53633">
    <property type="entry name" value="Carbamate kinase-like"/>
    <property type="match status" value="1"/>
</dbReference>
<keyword evidence="18" id="KW-0520">NAD</keyword>
<comment type="pathway">
    <text evidence="3">Amino-acid biosynthesis; L-threonine biosynthesis; L-threonine from L-aspartate: step 3/5.</text>
</comment>
<keyword evidence="15" id="KW-0067">ATP-binding</keyword>
<dbReference type="GO" id="GO:0005524">
    <property type="term" value="F:ATP binding"/>
    <property type="evidence" value="ECO:0007669"/>
    <property type="project" value="UniProtKB-KW"/>
</dbReference>
<dbReference type="InterPro" id="IPR054352">
    <property type="entry name" value="ACT_Aspartokinase"/>
</dbReference>
<evidence type="ECO:0000256" key="7">
    <source>
        <dbReference type="ARBA" id="ARBA00010046"/>
    </source>
</evidence>
<comment type="function">
    <text evidence="23">Bifunctional aspartate kinase and homoserine dehydrogenase that catalyzes the first and the third steps toward the synthesis of lysine, methionine and threonine from aspartate.</text>
</comment>
<evidence type="ECO:0000256" key="3">
    <source>
        <dbReference type="ARBA" id="ARBA00005056"/>
    </source>
</evidence>
<dbReference type="Gene3D" id="3.30.360.10">
    <property type="entry name" value="Dihydrodipicolinate Reductase, domain 2"/>
    <property type="match status" value="1"/>
</dbReference>
<dbReference type="Pfam" id="PF22468">
    <property type="entry name" value="ACT_9"/>
    <property type="match status" value="2"/>
</dbReference>
<dbReference type="OMA" id="VTCNKIA"/>
<dbReference type="AlphaFoldDB" id="D3BT16"/>